<proteinExistence type="predicted"/>
<evidence type="ECO:0000313" key="1">
    <source>
        <dbReference type="EMBL" id="MBB3984607.1"/>
    </source>
</evidence>
<reference evidence="1 2" key="1">
    <citation type="submission" date="2020-08" db="EMBL/GenBank/DDBJ databases">
        <title>Genomic Encyclopedia of Type Strains, Phase IV (KMG-IV): sequencing the most valuable type-strain genomes for metagenomic binning, comparative biology and taxonomic classification.</title>
        <authorList>
            <person name="Goeker M."/>
        </authorList>
    </citation>
    <scope>NUCLEOTIDE SEQUENCE [LARGE SCALE GENOMIC DNA]</scope>
    <source>
        <strain evidence="1 2">DSM 102235</strain>
    </source>
</reference>
<name>A0A7W6DKU0_9RHOB</name>
<accession>A0A7W6DKU0</accession>
<dbReference type="Proteomes" id="UP000541426">
    <property type="component" value="Unassembled WGS sequence"/>
</dbReference>
<dbReference type="Pfam" id="PF12787">
    <property type="entry name" value="EcsC"/>
    <property type="match status" value="1"/>
</dbReference>
<evidence type="ECO:0008006" key="3">
    <source>
        <dbReference type="Google" id="ProtNLM"/>
    </source>
</evidence>
<organism evidence="1 2">
    <name type="scientific">Sagittula marina</name>
    <dbReference type="NCBI Taxonomy" id="943940"/>
    <lineage>
        <taxon>Bacteria</taxon>
        <taxon>Pseudomonadati</taxon>
        <taxon>Pseudomonadota</taxon>
        <taxon>Alphaproteobacteria</taxon>
        <taxon>Rhodobacterales</taxon>
        <taxon>Roseobacteraceae</taxon>
        <taxon>Sagittula</taxon>
    </lineage>
</organism>
<dbReference type="InterPro" id="IPR024787">
    <property type="entry name" value="EcsC"/>
</dbReference>
<keyword evidence="2" id="KW-1185">Reference proteome</keyword>
<dbReference type="EMBL" id="JACIEJ010000002">
    <property type="protein sequence ID" value="MBB3984607.1"/>
    <property type="molecule type" value="Genomic_DNA"/>
</dbReference>
<protein>
    <recommendedName>
        <fullName evidence="3">Protein EcsC</fullName>
    </recommendedName>
</protein>
<comment type="caution">
    <text evidence="1">The sequence shown here is derived from an EMBL/GenBank/DDBJ whole genome shotgun (WGS) entry which is preliminary data.</text>
</comment>
<dbReference type="PANTHER" id="PTHR41260">
    <property type="entry name" value="PROTEIN ECSC"/>
    <property type="match status" value="1"/>
</dbReference>
<dbReference type="PANTHER" id="PTHR41260:SF1">
    <property type="entry name" value="PROTEIN ECSC"/>
    <property type="match status" value="1"/>
</dbReference>
<dbReference type="AlphaFoldDB" id="A0A7W6DKU0"/>
<gene>
    <name evidence="1" type="ORF">GGQ68_000923</name>
</gene>
<dbReference type="RefSeq" id="WP_183963338.1">
    <property type="nucleotide sequence ID" value="NZ_BAABBZ010000014.1"/>
</dbReference>
<sequence length="253" mass="26412">MTEIVQVVPVETEIRTLAKRYKSANSVGMQLLNIVGGQAENLLEKLPDSVKDRLEVVAERALASALTTANRSRTIVPDQKGWLSTAMATAMGAAGGIGGLPSAMAEMPVTVTVLMRAMLAIAAEHGFDPDSPDVMKECLAVFAAAGPLSEEDGADIGFLAARVSISGASVNALIAKVAPKVATVLGQKLAAQTVPVLGAAAGAAVNYAYTSYYQEMAHVHFGLLRLAEDSGKTRLELLDGLRAELGQPQINRS</sequence>
<evidence type="ECO:0000313" key="2">
    <source>
        <dbReference type="Proteomes" id="UP000541426"/>
    </source>
</evidence>